<dbReference type="PANTHER" id="PTHR33124">
    <property type="entry name" value="TRANSCRIPTION FACTOR IBH1-LIKE 1"/>
    <property type="match status" value="1"/>
</dbReference>
<dbReference type="GO" id="GO:0006355">
    <property type="term" value="P:regulation of DNA-templated transcription"/>
    <property type="evidence" value="ECO:0007669"/>
    <property type="project" value="InterPro"/>
</dbReference>
<dbReference type="AlphaFoldDB" id="A0A7N0TEJ7"/>
<protein>
    <submittedName>
        <fullName evidence="3">Uncharacterized protein</fullName>
    </submittedName>
</protein>
<accession>A0A7N0TEJ7</accession>
<proteinExistence type="predicted"/>
<evidence type="ECO:0000313" key="3">
    <source>
        <dbReference type="EnsemblPlants" id="Kaladp0034s0030.1.v1.1.CDS.1"/>
    </source>
</evidence>
<sequence>MRQLCLKKRRRERQHQQVQRRLMRMELRKKLRKLQRMIPGGVELREANSLFIHTADYIMLLRFKVLLLQALTSQIGNNKL</sequence>
<evidence type="ECO:0000256" key="2">
    <source>
        <dbReference type="ARBA" id="ARBA00023163"/>
    </source>
</evidence>
<dbReference type="OMA" id="QTTHYIM"/>
<dbReference type="InterPro" id="IPR044660">
    <property type="entry name" value="IBH1-like"/>
</dbReference>
<name>A0A7N0TEJ7_KALFE</name>
<dbReference type="PANTHER" id="PTHR33124:SF9">
    <property type="entry name" value="TRANSCRIPTION FACTOR"/>
    <property type="match status" value="1"/>
</dbReference>
<keyword evidence="1" id="KW-0805">Transcription regulation</keyword>
<evidence type="ECO:0000256" key="1">
    <source>
        <dbReference type="ARBA" id="ARBA00023015"/>
    </source>
</evidence>
<dbReference type="Gramene" id="Kaladp0034s0030.1.v1.1">
    <property type="protein sequence ID" value="Kaladp0034s0030.1.v1.1.CDS.1"/>
    <property type="gene ID" value="Kaladp0034s0030.v1.1"/>
</dbReference>
<dbReference type="Proteomes" id="UP000594263">
    <property type="component" value="Unplaced"/>
</dbReference>
<evidence type="ECO:0000313" key="4">
    <source>
        <dbReference type="Proteomes" id="UP000594263"/>
    </source>
</evidence>
<keyword evidence="2" id="KW-0804">Transcription</keyword>
<organism evidence="3 4">
    <name type="scientific">Kalanchoe fedtschenkoi</name>
    <name type="common">Lavender scallops</name>
    <name type="synonym">South American air plant</name>
    <dbReference type="NCBI Taxonomy" id="63787"/>
    <lineage>
        <taxon>Eukaryota</taxon>
        <taxon>Viridiplantae</taxon>
        <taxon>Streptophyta</taxon>
        <taxon>Embryophyta</taxon>
        <taxon>Tracheophyta</taxon>
        <taxon>Spermatophyta</taxon>
        <taxon>Magnoliopsida</taxon>
        <taxon>eudicotyledons</taxon>
        <taxon>Gunneridae</taxon>
        <taxon>Pentapetalae</taxon>
        <taxon>Saxifragales</taxon>
        <taxon>Crassulaceae</taxon>
        <taxon>Kalanchoe</taxon>
    </lineage>
</organism>
<dbReference type="EnsemblPlants" id="Kaladp0034s0030.1.v1.1">
    <property type="protein sequence ID" value="Kaladp0034s0030.1.v1.1.CDS.1"/>
    <property type="gene ID" value="Kaladp0034s0030.v1.1"/>
</dbReference>
<keyword evidence="4" id="KW-1185">Reference proteome</keyword>
<reference evidence="3" key="1">
    <citation type="submission" date="2021-01" db="UniProtKB">
        <authorList>
            <consortium name="EnsemblPlants"/>
        </authorList>
    </citation>
    <scope>IDENTIFICATION</scope>
</reference>